<evidence type="ECO:0000313" key="5">
    <source>
        <dbReference type="EMBL" id="CAB5378720.1"/>
    </source>
</evidence>
<evidence type="ECO:0000259" key="4">
    <source>
        <dbReference type="PROSITE" id="PS50011"/>
    </source>
</evidence>
<dbReference type="InterPro" id="IPR051681">
    <property type="entry name" value="Ser/Thr_Kinases-Pseudokinases"/>
</dbReference>
<dbReference type="Proteomes" id="UP000684084">
    <property type="component" value="Unassembled WGS sequence"/>
</dbReference>
<dbReference type="OrthoDB" id="6718656at2759"/>
<dbReference type="EMBL" id="CAGKOT010000039">
    <property type="protein sequence ID" value="CAB5378720.1"/>
    <property type="molecule type" value="Genomic_DNA"/>
</dbReference>
<keyword evidence="1 3" id="KW-0547">Nucleotide-binding</keyword>
<reference evidence="5" key="1">
    <citation type="submission" date="2020-05" db="EMBL/GenBank/DDBJ databases">
        <authorList>
            <person name="Rincon C."/>
            <person name="Sanders R I."/>
            <person name="Robbins C."/>
            <person name="Chaturvedi A."/>
        </authorList>
    </citation>
    <scope>NUCLEOTIDE SEQUENCE</scope>
    <source>
        <strain evidence="5">CHB12</strain>
    </source>
</reference>
<accession>A0A915ZL72</accession>
<dbReference type="GO" id="GO:0005524">
    <property type="term" value="F:ATP binding"/>
    <property type="evidence" value="ECO:0007669"/>
    <property type="project" value="UniProtKB-UniRule"/>
</dbReference>
<dbReference type="PROSITE" id="PS50011">
    <property type="entry name" value="PROTEIN_KINASE_DOM"/>
    <property type="match status" value="1"/>
</dbReference>
<dbReference type="GO" id="GO:0097527">
    <property type="term" value="P:necroptotic signaling pathway"/>
    <property type="evidence" value="ECO:0007669"/>
    <property type="project" value="TreeGrafter"/>
</dbReference>
<sequence>MNSNEDCGKPTRIGRGGFGLIYKTECNSIGTVAIKEITIGIEDDEACIKNFINELKIHSRTEHERILQFYGISRNIDEGLYYLVLEYANQGNLREFLIKKKSCDNCFEWEERVRLAVQIVEGLGYLHEVLNVAHRDLHTKNILINDGNIKISDFGFLFQYRDTSRDSTSEYSNNVSSLTIPDDLILPTNNCDNK</sequence>
<proteinExistence type="predicted"/>
<dbReference type="InterPro" id="IPR017441">
    <property type="entry name" value="Protein_kinase_ATP_BS"/>
</dbReference>
<organism evidence="5 6">
    <name type="scientific">Rhizophagus irregularis</name>
    <dbReference type="NCBI Taxonomy" id="588596"/>
    <lineage>
        <taxon>Eukaryota</taxon>
        <taxon>Fungi</taxon>
        <taxon>Fungi incertae sedis</taxon>
        <taxon>Mucoromycota</taxon>
        <taxon>Glomeromycotina</taxon>
        <taxon>Glomeromycetes</taxon>
        <taxon>Glomerales</taxon>
        <taxon>Glomeraceae</taxon>
        <taxon>Rhizophagus</taxon>
    </lineage>
</organism>
<evidence type="ECO:0000256" key="2">
    <source>
        <dbReference type="ARBA" id="ARBA00022840"/>
    </source>
</evidence>
<dbReference type="AlphaFoldDB" id="A0A915ZL72"/>
<dbReference type="GO" id="GO:0004672">
    <property type="term" value="F:protein kinase activity"/>
    <property type="evidence" value="ECO:0007669"/>
    <property type="project" value="InterPro"/>
</dbReference>
<comment type="caution">
    <text evidence="5">The sequence shown here is derived from an EMBL/GenBank/DDBJ whole genome shotgun (WGS) entry which is preliminary data.</text>
</comment>
<evidence type="ECO:0000313" key="6">
    <source>
        <dbReference type="Proteomes" id="UP000684084"/>
    </source>
</evidence>
<feature type="domain" description="Protein kinase" evidence="4">
    <location>
        <begin position="7"/>
        <end position="194"/>
    </location>
</feature>
<dbReference type="PANTHER" id="PTHR44329">
    <property type="entry name" value="SERINE/THREONINE-PROTEIN KINASE TNNI3K-RELATED"/>
    <property type="match status" value="1"/>
</dbReference>
<dbReference type="PROSITE" id="PS00107">
    <property type="entry name" value="PROTEIN_KINASE_ATP"/>
    <property type="match status" value="1"/>
</dbReference>
<feature type="binding site" evidence="3">
    <location>
        <position position="35"/>
    </location>
    <ligand>
        <name>ATP</name>
        <dbReference type="ChEBI" id="CHEBI:30616"/>
    </ligand>
</feature>
<keyword evidence="2 3" id="KW-0067">ATP-binding</keyword>
<dbReference type="Pfam" id="PF00069">
    <property type="entry name" value="Pkinase"/>
    <property type="match status" value="1"/>
</dbReference>
<evidence type="ECO:0000256" key="3">
    <source>
        <dbReference type="PROSITE-ProRule" id="PRU10141"/>
    </source>
</evidence>
<dbReference type="PANTHER" id="PTHR44329:SF298">
    <property type="entry name" value="MIXED LINEAGE KINASE DOMAIN-LIKE PROTEIN"/>
    <property type="match status" value="1"/>
</dbReference>
<gene>
    <name evidence="5" type="ORF">CHRIB12_LOCUS16338</name>
</gene>
<dbReference type="InterPro" id="IPR000719">
    <property type="entry name" value="Prot_kinase_dom"/>
</dbReference>
<protein>
    <recommendedName>
        <fullName evidence="4">Protein kinase domain-containing protein</fullName>
    </recommendedName>
</protein>
<evidence type="ECO:0000256" key="1">
    <source>
        <dbReference type="ARBA" id="ARBA00022741"/>
    </source>
</evidence>
<name>A0A915ZL72_9GLOM</name>